<dbReference type="AlphaFoldDB" id="A0ABD0UK58"/>
<feature type="region of interest" description="Disordered" evidence="1">
    <location>
        <begin position="1"/>
        <end position="27"/>
    </location>
</feature>
<reference evidence="2 3" key="1">
    <citation type="journal article" date="2024" name="Plant Biotechnol. J.">
        <title>Dendrobium thyrsiflorum genome and its molecular insights into genes involved in important horticultural traits.</title>
        <authorList>
            <person name="Chen B."/>
            <person name="Wang J.Y."/>
            <person name="Zheng P.J."/>
            <person name="Li K.L."/>
            <person name="Liang Y.M."/>
            <person name="Chen X.F."/>
            <person name="Zhang C."/>
            <person name="Zhao X."/>
            <person name="He X."/>
            <person name="Zhang G.Q."/>
            <person name="Liu Z.J."/>
            <person name="Xu Q."/>
        </authorList>
    </citation>
    <scope>NUCLEOTIDE SEQUENCE [LARGE SCALE GENOMIC DNA]</scope>
    <source>
        <strain evidence="2">GZMU011</strain>
    </source>
</reference>
<sequence length="137" mass="15147">MSGEPHLSKDNSGARRPHKGAVLDDEASTMTSDTLTVFHKKFHFPNSLVVTVPKRSDRARHPPPGYIVVYETHLRAGLRFLPPPELIDIAARCGVSIAQFSHRAMSVTIGLIALFRDRGVVLTPECISRMGRFISDT</sequence>
<evidence type="ECO:0000313" key="3">
    <source>
        <dbReference type="Proteomes" id="UP001552299"/>
    </source>
</evidence>
<organism evidence="2 3">
    <name type="scientific">Dendrobium thyrsiflorum</name>
    <name type="common">Pinecone-like raceme dendrobium</name>
    <name type="synonym">Orchid</name>
    <dbReference type="NCBI Taxonomy" id="117978"/>
    <lineage>
        <taxon>Eukaryota</taxon>
        <taxon>Viridiplantae</taxon>
        <taxon>Streptophyta</taxon>
        <taxon>Embryophyta</taxon>
        <taxon>Tracheophyta</taxon>
        <taxon>Spermatophyta</taxon>
        <taxon>Magnoliopsida</taxon>
        <taxon>Liliopsida</taxon>
        <taxon>Asparagales</taxon>
        <taxon>Orchidaceae</taxon>
        <taxon>Epidendroideae</taxon>
        <taxon>Malaxideae</taxon>
        <taxon>Dendrobiinae</taxon>
        <taxon>Dendrobium</taxon>
    </lineage>
</organism>
<proteinExistence type="predicted"/>
<name>A0ABD0UK58_DENTH</name>
<keyword evidence="3" id="KW-1185">Reference proteome</keyword>
<dbReference type="Proteomes" id="UP001552299">
    <property type="component" value="Unassembled WGS sequence"/>
</dbReference>
<protein>
    <submittedName>
        <fullName evidence="2">Uncharacterized protein</fullName>
    </submittedName>
</protein>
<feature type="compositionally biased region" description="Basic and acidic residues" evidence="1">
    <location>
        <begin position="1"/>
        <end position="13"/>
    </location>
</feature>
<evidence type="ECO:0000313" key="2">
    <source>
        <dbReference type="EMBL" id="KAL0912875.1"/>
    </source>
</evidence>
<comment type="caution">
    <text evidence="2">The sequence shown here is derived from an EMBL/GenBank/DDBJ whole genome shotgun (WGS) entry which is preliminary data.</text>
</comment>
<evidence type="ECO:0000256" key="1">
    <source>
        <dbReference type="SAM" id="MobiDB-lite"/>
    </source>
</evidence>
<accession>A0ABD0UK58</accession>
<gene>
    <name evidence="2" type="ORF">M5K25_016288</name>
</gene>
<dbReference type="EMBL" id="JANQDX010000013">
    <property type="protein sequence ID" value="KAL0912875.1"/>
    <property type="molecule type" value="Genomic_DNA"/>
</dbReference>